<evidence type="ECO:0008006" key="2">
    <source>
        <dbReference type="Google" id="ProtNLM"/>
    </source>
</evidence>
<dbReference type="Gene3D" id="3.50.50.60">
    <property type="entry name" value="FAD/NAD(P)-binding domain"/>
    <property type="match status" value="1"/>
</dbReference>
<dbReference type="InterPro" id="IPR036188">
    <property type="entry name" value="FAD/NAD-bd_sf"/>
</dbReference>
<protein>
    <recommendedName>
        <fullName evidence="2">Digeranylgeranylglycerophospholipid reductase</fullName>
    </recommendedName>
</protein>
<dbReference type="AlphaFoldDB" id="A0A645FN58"/>
<reference evidence="1" key="1">
    <citation type="submission" date="2019-08" db="EMBL/GenBank/DDBJ databases">
        <authorList>
            <person name="Kucharzyk K."/>
            <person name="Murdoch R.W."/>
            <person name="Higgins S."/>
            <person name="Loffler F."/>
        </authorList>
    </citation>
    <scope>NUCLEOTIDE SEQUENCE</scope>
</reference>
<dbReference type="EMBL" id="VSSQ01062719">
    <property type="protein sequence ID" value="MPN15855.1"/>
    <property type="molecule type" value="Genomic_DNA"/>
</dbReference>
<comment type="caution">
    <text evidence="1">The sequence shown here is derived from an EMBL/GenBank/DDBJ whole genome shotgun (WGS) entry which is preliminary data.</text>
</comment>
<organism evidence="1">
    <name type="scientific">bioreactor metagenome</name>
    <dbReference type="NCBI Taxonomy" id="1076179"/>
    <lineage>
        <taxon>unclassified sequences</taxon>
        <taxon>metagenomes</taxon>
        <taxon>ecological metagenomes</taxon>
    </lineage>
</organism>
<proteinExistence type="predicted"/>
<evidence type="ECO:0000313" key="1">
    <source>
        <dbReference type="EMBL" id="MPN15855.1"/>
    </source>
</evidence>
<name>A0A645FN58_9ZZZZ</name>
<accession>A0A645FN58</accession>
<dbReference type="SUPFAM" id="SSF51905">
    <property type="entry name" value="FAD/NAD(P)-binding domain"/>
    <property type="match status" value="1"/>
</dbReference>
<sequence>MADGYAAVGDCVGMTMPIMGSGISASIRAGAMLARAVLADEEDCFTRETLWQYETEYMKKLGFAFSSLELIKAVMTKLSKEDIAFLFDNKVFTSDDMTFGCDDISLLSLIGNMSIVDFIDRAKKASANPALLKKMSAVGVNFVKLKSITATFPSKYSENSVERWAERYNGFFNSTLDRIS</sequence>
<gene>
    <name evidence="1" type="ORF">SDC9_163191</name>
</gene>